<proteinExistence type="predicted"/>
<dbReference type="AlphaFoldDB" id="A0A4P8WI99"/>
<dbReference type="GeneID" id="40266145"/>
<dbReference type="EMBL" id="CP040330">
    <property type="protein sequence ID" value="QCS43168.1"/>
    <property type="molecule type" value="Genomic_DNA"/>
</dbReference>
<organism evidence="1 2">
    <name type="scientific">Natrinema versiforme</name>
    <dbReference type="NCBI Taxonomy" id="88724"/>
    <lineage>
        <taxon>Archaea</taxon>
        <taxon>Methanobacteriati</taxon>
        <taxon>Methanobacteriota</taxon>
        <taxon>Stenosarchaea group</taxon>
        <taxon>Halobacteria</taxon>
        <taxon>Halobacteriales</taxon>
        <taxon>Natrialbaceae</taxon>
        <taxon>Natrinema</taxon>
    </lineage>
</organism>
<dbReference type="PROSITE" id="PS51257">
    <property type="entry name" value="PROKAR_LIPOPROTEIN"/>
    <property type="match status" value="1"/>
</dbReference>
<name>A0A4P8WI99_9EURY</name>
<accession>A0A4P8WI99</accession>
<evidence type="ECO:0000313" key="1">
    <source>
        <dbReference type="EMBL" id="QCS43168.1"/>
    </source>
</evidence>
<sequence length="135" mass="14874">MNRRDFLVTTAVAPSLPAIAGCSSLGDEETGYTYTLTFSDALDEPDERPLDFDTAGLASSQAKIVDEAARTGTYSEANVNWDSLPGREGITMAFRMVIQLIARHVGHDPQVDHETSFETPSRYDGRRYRTVVDVT</sequence>
<dbReference type="KEGG" id="nvr:FEJ81_12690"/>
<reference evidence="2" key="1">
    <citation type="submission" date="2019-05" db="EMBL/GenBank/DDBJ databases">
        <title>Genome sequence and methylation pattern of the halophilic Archaeon Natrinema versiforme BOL5-4.</title>
        <authorList>
            <person name="DasSarma P."/>
            <person name="Anton B.P."/>
            <person name="DasSarma S.L."/>
            <person name="Martinez F.L."/>
            <person name="Guzman D."/>
            <person name="Roberts R.J."/>
            <person name="DasSarma S."/>
        </authorList>
    </citation>
    <scope>NUCLEOTIDE SEQUENCE [LARGE SCALE GENOMIC DNA]</scope>
    <source>
        <strain evidence="2">BOL5-4</strain>
    </source>
</reference>
<dbReference type="RefSeq" id="WP_138245637.1">
    <property type="nucleotide sequence ID" value="NZ_CP040330.1"/>
</dbReference>
<dbReference type="Proteomes" id="UP000302218">
    <property type="component" value="Chromosome"/>
</dbReference>
<evidence type="ECO:0000313" key="2">
    <source>
        <dbReference type="Proteomes" id="UP000302218"/>
    </source>
</evidence>
<gene>
    <name evidence="1" type="ORF">FEJ81_12690</name>
</gene>
<protein>
    <submittedName>
        <fullName evidence="1">Uncharacterized protein</fullName>
    </submittedName>
</protein>
<dbReference type="OrthoDB" id="174170at2157"/>